<evidence type="ECO:0000259" key="1">
    <source>
        <dbReference type="Pfam" id="PF20703"/>
    </source>
</evidence>
<dbReference type="InterPro" id="IPR027417">
    <property type="entry name" value="P-loop_NTPase"/>
</dbReference>
<comment type="caution">
    <text evidence="2">The sequence shown here is derived from an EMBL/GenBank/DDBJ whole genome shotgun (WGS) entry which is preliminary data.</text>
</comment>
<accession>A0A1V1P2E5</accession>
<dbReference type="EMBL" id="ATBP01000773">
    <property type="protein sequence ID" value="ETR68981.1"/>
    <property type="molecule type" value="Genomic_DNA"/>
</dbReference>
<reference evidence="3" key="1">
    <citation type="submission" date="2012-11" db="EMBL/GenBank/DDBJ databases">
        <authorList>
            <person name="Lucero-Rivera Y.E."/>
            <person name="Tovar-Ramirez D."/>
        </authorList>
    </citation>
    <scope>NUCLEOTIDE SEQUENCE [LARGE SCALE GENOMIC DNA]</scope>
    <source>
        <strain evidence="3">Araruama</strain>
    </source>
</reference>
<protein>
    <recommendedName>
        <fullName evidence="1">Novel STAND NTPase 1 domain-containing protein</fullName>
    </recommendedName>
</protein>
<gene>
    <name evidence="2" type="ORF">OMM_04238</name>
</gene>
<dbReference type="SUPFAM" id="SSF52540">
    <property type="entry name" value="P-loop containing nucleoside triphosphate hydrolases"/>
    <property type="match status" value="1"/>
</dbReference>
<dbReference type="Gene3D" id="3.40.50.300">
    <property type="entry name" value="P-loop containing nucleotide triphosphate hydrolases"/>
    <property type="match status" value="1"/>
</dbReference>
<proteinExistence type="predicted"/>
<name>A0A1V1P2E5_9BACT</name>
<evidence type="ECO:0000313" key="3">
    <source>
        <dbReference type="Proteomes" id="UP000189670"/>
    </source>
</evidence>
<dbReference type="Proteomes" id="UP000189670">
    <property type="component" value="Unassembled WGS sequence"/>
</dbReference>
<sequence>MYWLWRCLMSELTNPYVGLRPFDSHESLLFYGRRQQIPDLLQKLYDTRFLAVVGSSGCGKSSLIRAGLIPHLKAGFLVADREQWRIVVMKPGNRPLYHLAEAIDKTVFDTPDPAEHQRFYEHIQAAGIRAVMERLFLFFHKTDANILILVDQFEEIFRFARTKSHDEAADFVSIMLALCQTKDLPVYTVMTMRSDFIGDCDTFYKLPEAMNQSQYLVPRMTREQRRQAIEGPASICGVNMPENLVQQLLNDSSNNPDQLPVLQHALMRTWDKWQNDQDSQLPEIKHYESIGGIDLALSRHADEIFFHCPNHSN</sequence>
<dbReference type="AlphaFoldDB" id="A0A1V1P2E5"/>
<evidence type="ECO:0000313" key="2">
    <source>
        <dbReference type="EMBL" id="ETR68981.1"/>
    </source>
</evidence>
<organism evidence="2 3">
    <name type="scientific">Candidatus Magnetoglobus multicellularis str. Araruama</name>
    <dbReference type="NCBI Taxonomy" id="890399"/>
    <lineage>
        <taxon>Bacteria</taxon>
        <taxon>Pseudomonadati</taxon>
        <taxon>Thermodesulfobacteriota</taxon>
        <taxon>Desulfobacteria</taxon>
        <taxon>Desulfobacterales</taxon>
        <taxon>Desulfobacteraceae</taxon>
        <taxon>Candidatus Magnetoglobus</taxon>
    </lineage>
</organism>
<feature type="domain" description="Novel STAND NTPase 1" evidence="1">
    <location>
        <begin position="15"/>
        <end position="307"/>
    </location>
</feature>
<dbReference type="InterPro" id="IPR049052">
    <property type="entry name" value="nSTAND1"/>
</dbReference>
<dbReference type="Pfam" id="PF20703">
    <property type="entry name" value="nSTAND1"/>
    <property type="match status" value="1"/>
</dbReference>